<proteinExistence type="predicted"/>
<gene>
    <name evidence="1" type="ORF">GCM10023210_00390</name>
</gene>
<comment type="caution">
    <text evidence="1">The sequence shown here is derived from an EMBL/GenBank/DDBJ whole genome shotgun (WGS) entry which is preliminary data.</text>
</comment>
<organism evidence="1 2">
    <name type="scientific">Chryseobacterium ginsengisoli</name>
    <dbReference type="NCBI Taxonomy" id="363853"/>
    <lineage>
        <taxon>Bacteria</taxon>
        <taxon>Pseudomonadati</taxon>
        <taxon>Bacteroidota</taxon>
        <taxon>Flavobacteriia</taxon>
        <taxon>Flavobacteriales</taxon>
        <taxon>Weeksellaceae</taxon>
        <taxon>Chryseobacterium group</taxon>
        <taxon>Chryseobacterium</taxon>
    </lineage>
</organism>
<reference evidence="2" key="1">
    <citation type="journal article" date="2019" name="Int. J. Syst. Evol. Microbiol.">
        <title>The Global Catalogue of Microorganisms (GCM) 10K type strain sequencing project: providing services to taxonomists for standard genome sequencing and annotation.</title>
        <authorList>
            <consortium name="The Broad Institute Genomics Platform"/>
            <consortium name="The Broad Institute Genome Sequencing Center for Infectious Disease"/>
            <person name="Wu L."/>
            <person name="Ma J."/>
        </authorList>
    </citation>
    <scope>NUCLEOTIDE SEQUENCE [LARGE SCALE GENOMIC DNA]</scope>
    <source>
        <strain evidence="2">JCM 18019</strain>
    </source>
</reference>
<evidence type="ECO:0000313" key="2">
    <source>
        <dbReference type="Proteomes" id="UP001500353"/>
    </source>
</evidence>
<name>A0ABP9LPJ5_9FLAO</name>
<sequence>MKSFYSSILLISLFSCKQYEIEKNCFEDGKEKDTKYKEFKIDTPEEILKANPSHVKFSINKDLKTYEEEFNDERKSMSDYDENAWKKRTEEYNAKFGDLRKNFGEQFLYKNIQKENNDTYGIGENQFGYWFLEVKNNIPNAYYLGLSNFTHFNNNQPENFVSGNKLLTYGSFIRISENWGYPFGPPKEAVKDQLVFEIDLDEVRKDSDKDRFNNLFERLILLNPNSADTDNDGISDFTDINPLHKSEKSKFTDLYSQVVDHDYKSFDFSKNNYSFAGYFSDCDYFQKIKPTHVKVLVYPEKERFNLKSDYKLNMFSQYLGKIKRDKDGKKFFINYGSGEGGGFVEAIYQNGKWILSKQSTHAI</sequence>
<dbReference type="PROSITE" id="PS51257">
    <property type="entry name" value="PROKAR_LIPOPROTEIN"/>
    <property type="match status" value="1"/>
</dbReference>
<dbReference type="EMBL" id="BAABHX010000001">
    <property type="protein sequence ID" value="GAA5082726.1"/>
    <property type="molecule type" value="Genomic_DNA"/>
</dbReference>
<keyword evidence="2" id="KW-1185">Reference proteome</keyword>
<evidence type="ECO:0000313" key="1">
    <source>
        <dbReference type="EMBL" id="GAA5082726.1"/>
    </source>
</evidence>
<dbReference type="Proteomes" id="UP001500353">
    <property type="component" value="Unassembled WGS sequence"/>
</dbReference>
<protein>
    <submittedName>
        <fullName evidence="1">Uncharacterized protein</fullName>
    </submittedName>
</protein>
<dbReference type="RefSeq" id="WP_345199517.1">
    <property type="nucleotide sequence ID" value="NZ_BAABHX010000001.1"/>
</dbReference>
<accession>A0ABP9LPJ5</accession>